<protein>
    <submittedName>
        <fullName evidence="2">Uncharacterized protein</fullName>
    </submittedName>
</protein>
<feature type="compositionally biased region" description="Basic and acidic residues" evidence="1">
    <location>
        <begin position="196"/>
        <end position="208"/>
    </location>
</feature>
<keyword evidence="3" id="KW-1185">Reference proteome</keyword>
<sequence length="370" mass="41279">MLEQGVRALKIRTALSEKDLLFAKVEQAERTIAWMTIEDRRLTIEKAFDKAGVGGMDELARISILAVPSLTEDGDGDAQSSQPSQVRDIFCADLSELLALLIVGDSNALLLDELASNTVSVGPHTHFGAEMADEQLASQADDQEKLSNHAHLFELSATHDLCFPQSWMQKKTQNRVTLKVRAANHKRQPKARRPIRRPEAEQKSDFNDAFKFPLPQATPESSGQSNPAGTETKLDPTQPNPQQDIDSLQDRFQDAVLKAMEHSTPTQGQRPKHFWIFNQTWQLIEQCSEARKKQVEARTQDQCFYRCLGQVPGDRIQGPENVGHDQNILELDSAVVESGQVLFRAHSLMLLLRLCSCRHVLPVLAGSTIS</sequence>
<organism evidence="2 3">
    <name type="scientific">Symbiodinium necroappetens</name>
    <dbReference type="NCBI Taxonomy" id="1628268"/>
    <lineage>
        <taxon>Eukaryota</taxon>
        <taxon>Sar</taxon>
        <taxon>Alveolata</taxon>
        <taxon>Dinophyceae</taxon>
        <taxon>Suessiales</taxon>
        <taxon>Symbiodiniaceae</taxon>
        <taxon>Symbiodinium</taxon>
    </lineage>
</organism>
<feature type="compositionally biased region" description="Basic residues" evidence="1">
    <location>
        <begin position="182"/>
        <end position="195"/>
    </location>
</feature>
<evidence type="ECO:0000313" key="3">
    <source>
        <dbReference type="Proteomes" id="UP000601435"/>
    </source>
</evidence>
<dbReference type="EMBL" id="CAJNJA010010531">
    <property type="protein sequence ID" value="CAE7258781.1"/>
    <property type="molecule type" value="Genomic_DNA"/>
</dbReference>
<feature type="region of interest" description="Disordered" evidence="1">
    <location>
        <begin position="173"/>
        <end position="245"/>
    </location>
</feature>
<evidence type="ECO:0000313" key="2">
    <source>
        <dbReference type="EMBL" id="CAE7258781.1"/>
    </source>
</evidence>
<dbReference type="AlphaFoldDB" id="A0A812M8I4"/>
<reference evidence="2" key="1">
    <citation type="submission" date="2021-02" db="EMBL/GenBank/DDBJ databases">
        <authorList>
            <person name="Dougan E. K."/>
            <person name="Rhodes N."/>
            <person name="Thang M."/>
            <person name="Chan C."/>
        </authorList>
    </citation>
    <scope>NUCLEOTIDE SEQUENCE</scope>
</reference>
<feature type="compositionally biased region" description="Polar residues" evidence="1">
    <location>
        <begin position="218"/>
        <end position="245"/>
    </location>
</feature>
<dbReference type="Proteomes" id="UP000601435">
    <property type="component" value="Unassembled WGS sequence"/>
</dbReference>
<evidence type="ECO:0000256" key="1">
    <source>
        <dbReference type="SAM" id="MobiDB-lite"/>
    </source>
</evidence>
<proteinExistence type="predicted"/>
<gene>
    <name evidence="2" type="ORF">SNEC2469_LOCUS5830</name>
</gene>
<name>A0A812M8I4_9DINO</name>
<comment type="caution">
    <text evidence="2">The sequence shown here is derived from an EMBL/GenBank/DDBJ whole genome shotgun (WGS) entry which is preliminary data.</text>
</comment>
<dbReference type="OrthoDB" id="409707at2759"/>
<accession>A0A812M8I4</accession>